<organism evidence="4">
    <name type="scientific">uncultured Thermomicrobiales bacterium</name>
    <dbReference type="NCBI Taxonomy" id="1645740"/>
    <lineage>
        <taxon>Bacteria</taxon>
        <taxon>Pseudomonadati</taxon>
        <taxon>Thermomicrobiota</taxon>
        <taxon>Thermomicrobia</taxon>
        <taxon>Thermomicrobiales</taxon>
        <taxon>environmental samples</taxon>
    </lineage>
</organism>
<evidence type="ECO:0000313" key="4">
    <source>
        <dbReference type="EMBL" id="CAA9551353.1"/>
    </source>
</evidence>
<feature type="transmembrane region" description="Helical" evidence="2">
    <location>
        <begin position="287"/>
        <end position="309"/>
    </location>
</feature>
<dbReference type="AlphaFoldDB" id="A0A6J4UMI3"/>
<feature type="region of interest" description="Disordered" evidence="1">
    <location>
        <begin position="40"/>
        <end position="83"/>
    </location>
</feature>
<keyword evidence="2" id="KW-1133">Transmembrane helix</keyword>
<feature type="transmembrane region" description="Helical" evidence="2">
    <location>
        <begin position="315"/>
        <end position="334"/>
    </location>
</feature>
<evidence type="ECO:0000256" key="1">
    <source>
        <dbReference type="SAM" id="MobiDB-lite"/>
    </source>
</evidence>
<dbReference type="Pfam" id="PF04536">
    <property type="entry name" value="TPM_phosphatase"/>
    <property type="match status" value="1"/>
</dbReference>
<feature type="region of interest" description="Disordered" evidence="1">
    <location>
        <begin position="136"/>
        <end position="160"/>
    </location>
</feature>
<accession>A0A6J4UMI3</accession>
<dbReference type="InterPro" id="IPR007621">
    <property type="entry name" value="TPM_dom"/>
</dbReference>
<gene>
    <name evidence="4" type="ORF">AVDCRST_MAG43-1080</name>
</gene>
<dbReference type="EMBL" id="CADCWI010000056">
    <property type="protein sequence ID" value="CAA9551353.1"/>
    <property type="molecule type" value="Genomic_DNA"/>
</dbReference>
<proteinExistence type="predicted"/>
<dbReference type="Gene3D" id="3.10.310.50">
    <property type="match status" value="1"/>
</dbReference>
<feature type="domain" description="TPM" evidence="3">
    <location>
        <begin position="100"/>
        <end position="228"/>
    </location>
</feature>
<keyword evidence="2" id="KW-0472">Membrane</keyword>
<evidence type="ECO:0000259" key="3">
    <source>
        <dbReference type="Pfam" id="PF04536"/>
    </source>
</evidence>
<keyword evidence="2" id="KW-0812">Transmembrane</keyword>
<sequence>MTWNLLTIRIAIRPSRLLVFGMIAVALLLGHVPVSAQAVSTPQAAQQPPSDSSTSPTPAVDRGSTRRPNANGDGDDGRQIGISVEDRDTEAYRYLHLLEDPQRILKLEQRADLAEDAQRLTNHGLPTIIVLRESTETRDQSRASADQLRADRGVESSEGADDGMVMLVTIDPDSPRSGSVVLSFGRNALPKGGLTVESADDVYDRVMTPRLRRNKLYSALHVGIREIIYLETYIPEEQPPLTNTERTVRGAVNTLGPLALAGSAAGFVLMGRLPAQPGASRIRWTSPFVRTAVIVGGGAVLLFVAAVVAKSTVGVLSAFLLAVLVWTQLLIVRLSRQPAQSGFRSVSLPYRRTFRPARRADAPRSIVKRSRPRPEKPGR</sequence>
<evidence type="ECO:0000256" key="2">
    <source>
        <dbReference type="SAM" id="Phobius"/>
    </source>
</evidence>
<protein>
    <recommendedName>
        <fullName evidence="3">TPM domain-containing protein</fullName>
    </recommendedName>
</protein>
<feature type="compositionally biased region" description="Low complexity" evidence="1">
    <location>
        <begin position="40"/>
        <end position="61"/>
    </location>
</feature>
<reference evidence="4" key="1">
    <citation type="submission" date="2020-02" db="EMBL/GenBank/DDBJ databases">
        <authorList>
            <person name="Meier V. D."/>
        </authorList>
    </citation>
    <scope>NUCLEOTIDE SEQUENCE</scope>
    <source>
        <strain evidence="4">AVDCRST_MAG43</strain>
    </source>
</reference>
<feature type="region of interest" description="Disordered" evidence="1">
    <location>
        <begin position="355"/>
        <end position="379"/>
    </location>
</feature>
<feature type="transmembrane region" description="Helical" evidence="2">
    <location>
        <begin position="255"/>
        <end position="275"/>
    </location>
</feature>
<name>A0A6J4UMI3_9BACT</name>